<sequence>MNGESRISWSQIRVGAAVAVALGVLAVAVFFIGETGAVFGDRYNLTTFLPNANGLIEGASVRVAGQDVGKVNRIEFVPVEQRRGSDQVLELTLAIDRNVSNQIRQDSEARIRTQGLLGDKIIDITPGSPGVPMLEEGDTVPSAAAIDYEELFGSASELVDDLAATLRTLRSIADSLLAGQGTMGRLLMDTTLYVDLLTTSRSMNEFLRAVAQGEGALVQLAQDEELYADLRSVIAGVDTLTATLVTGEGTLSRLLTDDGLYRNLASTSARADSLLSALESGEGALGQMLTDQELYESLLKLLVDVQAVVTELRENPRKYVPPIRVF</sequence>
<dbReference type="InterPro" id="IPR003399">
    <property type="entry name" value="Mce/MlaD"/>
</dbReference>
<dbReference type="InterPro" id="IPR052336">
    <property type="entry name" value="MlaD_Phospholipid_Transporter"/>
</dbReference>
<accession>A0AAE4Z8D6</accession>
<dbReference type="Pfam" id="PF02470">
    <property type="entry name" value="MlaD"/>
    <property type="match status" value="1"/>
</dbReference>
<evidence type="ECO:0000313" key="3">
    <source>
        <dbReference type="EMBL" id="NIR75714.1"/>
    </source>
</evidence>
<gene>
    <name evidence="3" type="ORF">GWO12_11490</name>
</gene>
<evidence type="ECO:0000259" key="2">
    <source>
        <dbReference type="Pfam" id="PF02470"/>
    </source>
</evidence>
<dbReference type="AlphaFoldDB" id="A0AAE4Z8D6"/>
<proteinExistence type="predicted"/>
<evidence type="ECO:0000256" key="1">
    <source>
        <dbReference type="SAM" id="Phobius"/>
    </source>
</evidence>
<feature type="domain" description="Mce/MlaD" evidence="2">
    <location>
        <begin position="43"/>
        <end position="127"/>
    </location>
</feature>
<protein>
    <submittedName>
        <fullName evidence="3">MCE family protein</fullName>
    </submittedName>
</protein>
<evidence type="ECO:0000313" key="4">
    <source>
        <dbReference type="Proteomes" id="UP000702544"/>
    </source>
</evidence>
<keyword evidence="1" id="KW-1133">Transmembrane helix</keyword>
<dbReference type="PANTHER" id="PTHR33371">
    <property type="entry name" value="INTERMEMBRANE PHOSPHOLIPID TRANSPORT SYSTEM BINDING PROTEIN MLAD-RELATED"/>
    <property type="match status" value="1"/>
</dbReference>
<keyword evidence="1" id="KW-0812">Transmembrane</keyword>
<name>A0AAE4Z8D6_9BACT</name>
<keyword evidence="1" id="KW-0472">Membrane</keyword>
<dbReference type="EMBL" id="JAACAK010000091">
    <property type="protein sequence ID" value="NIR75714.1"/>
    <property type="molecule type" value="Genomic_DNA"/>
</dbReference>
<organism evidence="3 4">
    <name type="scientific">Candidatus Kutchimonas denitrificans</name>
    <dbReference type="NCBI Taxonomy" id="3056748"/>
    <lineage>
        <taxon>Bacteria</taxon>
        <taxon>Pseudomonadati</taxon>
        <taxon>Gemmatimonadota</taxon>
        <taxon>Gemmatimonadia</taxon>
        <taxon>Candidatus Palauibacterales</taxon>
        <taxon>Candidatus Palauibacteraceae</taxon>
        <taxon>Candidatus Kutchimonas</taxon>
    </lineage>
</organism>
<reference evidence="3 4" key="1">
    <citation type="submission" date="2020-01" db="EMBL/GenBank/DDBJ databases">
        <title>Genomes assembled from Gulf of Kutch pelagic sediment metagenomes.</title>
        <authorList>
            <person name="Chandrashekar M."/>
            <person name="Mahajan M.S."/>
            <person name="Dave K.J."/>
            <person name="Vatsa P."/>
            <person name="Nathani N.M."/>
        </authorList>
    </citation>
    <scope>NUCLEOTIDE SEQUENCE [LARGE SCALE GENOMIC DNA]</scope>
    <source>
        <strain evidence="3">KS3-K002</strain>
    </source>
</reference>
<dbReference type="Proteomes" id="UP000702544">
    <property type="component" value="Unassembled WGS sequence"/>
</dbReference>
<dbReference type="GO" id="GO:0005543">
    <property type="term" value="F:phospholipid binding"/>
    <property type="evidence" value="ECO:0007669"/>
    <property type="project" value="TreeGrafter"/>
</dbReference>
<dbReference type="PANTHER" id="PTHR33371:SF4">
    <property type="entry name" value="INTERMEMBRANE PHOSPHOLIPID TRANSPORT SYSTEM BINDING PROTEIN MLAD"/>
    <property type="match status" value="1"/>
</dbReference>
<dbReference type="GO" id="GO:0005548">
    <property type="term" value="F:phospholipid transporter activity"/>
    <property type="evidence" value="ECO:0007669"/>
    <property type="project" value="TreeGrafter"/>
</dbReference>
<comment type="caution">
    <text evidence="3">The sequence shown here is derived from an EMBL/GenBank/DDBJ whole genome shotgun (WGS) entry which is preliminary data.</text>
</comment>
<feature type="transmembrane region" description="Helical" evidence="1">
    <location>
        <begin position="12"/>
        <end position="33"/>
    </location>
</feature>